<dbReference type="GO" id="GO:0005516">
    <property type="term" value="F:calmodulin binding"/>
    <property type="evidence" value="ECO:0007669"/>
    <property type="project" value="UniProtKB-KW"/>
</dbReference>
<gene>
    <name evidence="10" type="ORF">SSX86_009198</name>
</gene>
<dbReference type="PROSITE" id="PS50096">
    <property type="entry name" value="IQ"/>
    <property type="match status" value="1"/>
</dbReference>
<dbReference type="Proteomes" id="UP001408789">
    <property type="component" value="Unassembled WGS sequence"/>
</dbReference>
<keyword evidence="5" id="KW-0472">Membrane</keyword>
<evidence type="ECO:0000256" key="2">
    <source>
        <dbReference type="ARBA" id="ARBA00022792"/>
    </source>
</evidence>
<feature type="region of interest" description="Disordered" evidence="8">
    <location>
        <begin position="282"/>
        <end position="347"/>
    </location>
</feature>
<dbReference type="InterPro" id="IPR000048">
    <property type="entry name" value="IQ_motif_EF-hand-BS"/>
</dbReference>
<organism evidence="10 11">
    <name type="scientific">Deinandra increscens subsp. villosa</name>
    <dbReference type="NCBI Taxonomy" id="3103831"/>
    <lineage>
        <taxon>Eukaryota</taxon>
        <taxon>Viridiplantae</taxon>
        <taxon>Streptophyta</taxon>
        <taxon>Embryophyta</taxon>
        <taxon>Tracheophyta</taxon>
        <taxon>Spermatophyta</taxon>
        <taxon>Magnoliopsida</taxon>
        <taxon>eudicotyledons</taxon>
        <taxon>Gunneridae</taxon>
        <taxon>Pentapetalae</taxon>
        <taxon>asterids</taxon>
        <taxon>campanulids</taxon>
        <taxon>Asterales</taxon>
        <taxon>Asteraceae</taxon>
        <taxon>Asteroideae</taxon>
        <taxon>Heliantheae alliance</taxon>
        <taxon>Madieae</taxon>
        <taxon>Madiinae</taxon>
        <taxon>Deinandra</taxon>
    </lineage>
</organism>
<feature type="compositionally biased region" description="Polar residues" evidence="8">
    <location>
        <begin position="7"/>
        <end position="17"/>
    </location>
</feature>
<evidence type="ECO:0000256" key="1">
    <source>
        <dbReference type="ARBA" id="ARBA00004273"/>
    </source>
</evidence>
<dbReference type="PANTHER" id="PTHR12763">
    <property type="match status" value="1"/>
</dbReference>
<dbReference type="CDD" id="cd06257">
    <property type="entry name" value="DnaJ"/>
    <property type="match status" value="1"/>
</dbReference>
<dbReference type="SUPFAM" id="SSF46565">
    <property type="entry name" value="Chaperone J-domain"/>
    <property type="match status" value="1"/>
</dbReference>
<dbReference type="InterPro" id="IPR001623">
    <property type="entry name" value="DnaJ_domain"/>
</dbReference>
<keyword evidence="3" id="KW-0112">Calmodulin-binding</keyword>
<comment type="subunit">
    <text evidence="7">Probable component of the PAM complex at least composed of a mitochondrial HSP70 protein, TIMM44 and TIMM14. The complex interacts with the TIMM23 component of the TIM17:23 complex.</text>
</comment>
<sequence>MGRKGSWFSSIKKTLSPSSKEKKSQKSDQKSIVENGGGSCDPHPFPPPQEVKPLVVQDDSPLVVQDEPPQSASFTTAAASTAVVPLAAVTPQYAGKSREEVAAIKIQTIYRGYLAKRALWGLRGLVRLKTVIEGRCVRQQTVNTLKCLQSLSHLQSEISSRRSRISEENQALQKQLLRVKEITDTQNGDEWDLSAQSKEEIEAKLLSKYDAAMRRERAMAYSYSHQQPWKKSGGTRTNMLFMNPANPQWGWSWSERYKDHGNDHVSIKTGIDIKTEIAKSYARRQLNSAPSTPRSKGGGGLAASRKPNTGPSPRAYNFALEANQDDDAKSVSSVKSERNRRHSVAGSIVDAKSAKVKTRRQGVAENGGGSATSAAGVNKRLSFRANPKRGSGSPRVETTVCDGLEQEALKKIINIVSGTKCYQTTPFIVGLAVAGTAYAGRYGIQAWNAFKARPVGPAFRKFYQGGFQPQMTRREAALILGVRESSALDKIKEAHRRVMLANHPDAGGSHYLASKISEAKEMMLRKKGNTGSAF</sequence>
<evidence type="ECO:0000259" key="9">
    <source>
        <dbReference type="SMART" id="SM00271"/>
    </source>
</evidence>
<proteinExistence type="predicted"/>
<feature type="region of interest" description="Disordered" evidence="8">
    <location>
        <begin position="1"/>
        <end position="53"/>
    </location>
</feature>
<comment type="subcellular location">
    <subcellularLocation>
        <location evidence="1">Mitochondrion inner membrane</location>
    </subcellularLocation>
</comment>
<feature type="compositionally biased region" description="Polar residues" evidence="8">
    <location>
        <begin position="285"/>
        <end position="294"/>
    </location>
</feature>
<dbReference type="InterPro" id="IPR036869">
    <property type="entry name" value="J_dom_sf"/>
</dbReference>
<feature type="domain" description="J" evidence="9">
    <location>
        <begin position="474"/>
        <end position="528"/>
    </location>
</feature>
<comment type="caution">
    <text evidence="10">The sequence shown here is derived from an EMBL/GenBank/DDBJ whole genome shotgun (WGS) entry which is preliminary data.</text>
</comment>
<dbReference type="FunFam" id="1.10.287.110:FF:000001">
    <property type="entry name" value="Import inner membrane translocase subunit tim14"/>
    <property type="match status" value="1"/>
</dbReference>
<reference evidence="10 11" key="1">
    <citation type="submission" date="2024-04" db="EMBL/GenBank/DDBJ databases">
        <title>The reference genome of an endangered Asteraceae, Deinandra increscens subsp. villosa, native to the Central Coast of California.</title>
        <authorList>
            <person name="Guilliams M."/>
            <person name="Hasenstab-Lehman K."/>
            <person name="Meyer R."/>
            <person name="Mcevoy S."/>
        </authorList>
    </citation>
    <scope>NUCLEOTIDE SEQUENCE [LARGE SCALE GENOMIC DNA]</scope>
    <source>
        <tissue evidence="10">Leaf</tissue>
    </source>
</reference>
<feature type="compositionally biased region" description="Basic and acidic residues" evidence="8">
    <location>
        <begin position="19"/>
        <end position="31"/>
    </location>
</feature>
<evidence type="ECO:0000256" key="4">
    <source>
        <dbReference type="ARBA" id="ARBA00023128"/>
    </source>
</evidence>
<evidence type="ECO:0000256" key="6">
    <source>
        <dbReference type="ARBA" id="ARBA00059031"/>
    </source>
</evidence>
<evidence type="ECO:0000256" key="5">
    <source>
        <dbReference type="ARBA" id="ARBA00023136"/>
    </source>
</evidence>
<keyword evidence="4" id="KW-0496">Mitochondrion</keyword>
<keyword evidence="11" id="KW-1185">Reference proteome</keyword>
<accession>A0AAP0H2S1</accession>
<dbReference type="GO" id="GO:0030150">
    <property type="term" value="P:protein import into mitochondrial matrix"/>
    <property type="evidence" value="ECO:0007669"/>
    <property type="project" value="TreeGrafter"/>
</dbReference>
<dbReference type="Pfam" id="PF00612">
    <property type="entry name" value="IQ"/>
    <property type="match status" value="1"/>
</dbReference>
<comment type="function">
    <text evidence="6">Component of the PAM complex, a complex required for the translocation of transit peptide-containing proteins from the inner membrane into the mitochondrial matrix in an ATP-dependent manner.</text>
</comment>
<evidence type="ECO:0000256" key="8">
    <source>
        <dbReference type="SAM" id="MobiDB-lite"/>
    </source>
</evidence>
<evidence type="ECO:0000313" key="10">
    <source>
        <dbReference type="EMBL" id="KAK9072763.1"/>
    </source>
</evidence>
<dbReference type="Gene3D" id="1.10.287.110">
    <property type="entry name" value="DnaJ domain"/>
    <property type="match status" value="1"/>
</dbReference>
<keyword evidence="2" id="KW-0999">Mitochondrion inner membrane</keyword>
<evidence type="ECO:0000313" key="11">
    <source>
        <dbReference type="Proteomes" id="UP001408789"/>
    </source>
</evidence>
<dbReference type="EMBL" id="JBCNJP010000010">
    <property type="protein sequence ID" value="KAK9072763.1"/>
    <property type="molecule type" value="Genomic_DNA"/>
</dbReference>
<evidence type="ECO:0000256" key="7">
    <source>
        <dbReference type="ARBA" id="ARBA00063640"/>
    </source>
</evidence>
<dbReference type="AlphaFoldDB" id="A0AAP0H2S1"/>
<name>A0AAP0H2S1_9ASTR</name>
<dbReference type="GO" id="GO:0001671">
    <property type="term" value="F:ATPase activator activity"/>
    <property type="evidence" value="ECO:0007669"/>
    <property type="project" value="TreeGrafter"/>
</dbReference>
<protein>
    <recommendedName>
        <fullName evidence="9">J domain-containing protein</fullName>
    </recommendedName>
</protein>
<dbReference type="GO" id="GO:0001405">
    <property type="term" value="C:PAM complex, Tim23 associated import motor"/>
    <property type="evidence" value="ECO:0007669"/>
    <property type="project" value="TreeGrafter"/>
</dbReference>
<dbReference type="SMART" id="SM00271">
    <property type="entry name" value="DnaJ"/>
    <property type="match status" value="1"/>
</dbReference>
<evidence type="ECO:0000256" key="3">
    <source>
        <dbReference type="ARBA" id="ARBA00022860"/>
    </source>
</evidence>
<dbReference type="PANTHER" id="PTHR12763:SF51">
    <property type="entry name" value="MITOCHONDRIAL IMPORT INNER MEMBRANE TRANSLOCASE SUBUNIT TIM14-3"/>
    <property type="match status" value="1"/>
</dbReference>